<dbReference type="EMBL" id="CP032050">
    <property type="protein sequence ID" value="AYN68006.1"/>
    <property type="molecule type" value="Genomic_DNA"/>
</dbReference>
<proteinExistence type="predicted"/>
<dbReference type="RefSeq" id="WP_121849021.1">
    <property type="nucleotide sequence ID" value="NZ_CP032050.1"/>
</dbReference>
<dbReference type="InterPro" id="IPR024775">
    <property type="entry name" value="DinB-like"/>
</dbReference>
<evidence type="ECO:0000313" key="3">
    <source>
        <dbReference type="Proteomes" id="UP000276309"/>
    </source>
</evidence>
<accession>A0A3G2L6Z8</accession>
<dbReference type="InterPro" id="IPR034660">
    <property type="entry name" value="DinB/YfiT-like"/>
</dbReference>
<dbReference type="Pfam" id="PF12867">
    <property type="entry name" value="DinB_2"/>
    <property type="match status" value="1"/>
</dbReference>
<dbReference type="Proteomes" id="UP000276309">
    <property type="component" value="Chromosome"/>
</dbReference>
<dbReference type="Gene3D" id="1.20.120.450">
    <property type="entry name" value="dinb family like domain"/>
    <property type="match status" value="1"/>
</dbReference>
<dbReference type="AlphaFoldDB" id="A0A3G2L6Z8"/>
<keyword evidence="3" id="KW-1185">Reference proteome</keyword>
<sequence length="171" mass="20263">MKTTDLQFTKPFPFYKNYIDLVKDVELMDMLQRQSQNFPEFMATIPQSKLDFRYAENKWTMAEVLLHIIDSERIFQYRALRFSRGDQTPLPGFEQDDYVPFSKANNRTLQSLIDEYSIVRNSTLHLFNQFDTNDLERKGIASSLDWSVGALGFVICGHQKHHRNILRERYL</sequence>
<name>A0A3G2L6Z8_9FLAO</name>
<dbReference type="SUPFAM" id="SSF109854">
    <property type="entry name" value="DinB/YfiT-like putative metalloenzymes"/>
    <property type="match status" value="1"/>
</dbReference>
<evidence type="ECO:0000259" key="1">
    <source>
        <dbReference type="Pfam" id="PF12867"/>
    </source>
</evidence>
<dbReference type="KEGG" id="emar:D1013_11785"/>
<gene>
    <name evidence="2" type="ORF">D1013_11785</name>
</gene>
<feature type="domain" description="DinB-like" evidence="1">
    <location>
        <begin position="31"/>
        <end position="165"/>
    </location>
</feature>
<reference evidence="2 3" key="1">
    <citation type="submission" date="2018-08" db="EMBL/GenBank/DDBJ databases">
        <title>The reduced genetic potential of extracellular carbohydrate catabolism in Euzebyella marina RN62, a Flavobacteriia bacterium isolated from the hadal water.</title>
        <authorList>
            <person name="Xue C."/>
        </authorList>
    </citation>
    <scope>NUCLEOTIDE SEQUENCE [LARGE SCALE GENOMIC DNA]</scope>
    <source>
        <strain evidence="2 3">RN62</strain>
    </source>
</reference>
<dbReference type="OrthoDB" id="9793216at2"/>
<organism evidence="2 3">
    <name type="scientific">Euzebyella marina</name>
    <dbReference type="NCBI Taxonomy" id="1761453"/>
    <lineage>
        <taxon>Bacteria</taxon>
        <taxon>Pseudomonadati</taxon>
        <taxon>Bacteroidota</taxon>
        <taxon>Flavobacteriia</taxon>
        <taxon>Flavobacteriales</taxon>
        <taxon>Flavobacteriaceae</taxon>
        <taxon>Euzebyella</taxon>
    </lineage>
</organism>
<evidence type="ECO:0000313" key="2">
    <source>
        <dbReference type="EMBL" id="AYN68006.1"/>
    </source>
</evidence>
<protein>
    <submittedName>
        <fullName evidence="2">DinB family protein</fullName>
    </submittedName>
</protein>